<name>A0ACB8XSH6_ARCLA</name>
<protein>
    <submittedName>
        <fullName evidence="1">Uncharacterized protein</fullName>
    </submittedName>
</protein>
<proteinExistence type="predicted"/>
<sequence length="209" mass="23445">MASHLQTFSSNSSLLNAICRYLLDDQDDVFPAKIPGSRHSAVEKIGEQQQSGESEAKSSKTVKKTKKRKTTNGEKDHNAVEWTRYRGVRRRPWGKFTAEMRNPDKKNSRLWLGTYDTPEEAALAFDKAAFRFRGKRAKVNFPHLLRPDDCRPPESSTTSTAVSTVSEDLRSTTGGNEGDFVGGGDGFLWDFGSDIWMPEELLLDLDSLL</sequence>
<evidence type="ECO:0000313" key="1">
    <source>
        <dbReference type="EMBL" id="KAI3673151.1"/>
    </source>
</evidence>
<comment type="caution">
    <text evidence="1">The sequence shown here is derived from an EMBL/GenBank/DDBJ whole genome shotgun (WGS) entry which is preliminary data.</text>
</comment>
<accession>A0ACB8XSH6</accession>
<reference evidence="1 2" key="2">
    <citation type="journal article" date="2022" name="Mol. Ecol. Resour.">
        <title>The genomes of chicory, endive, great burdock and yacon provide insights into Asteraceae paleo-polyploidization history and plant inulin production.</title>
        <authorList>
            <person name="Fan W."/>
            <person name="Wang S."/>
            <person name="Wang H."/>
            <person name="Wang A."/>
            <person name="Jiang F."/>
            <person name="Liu H."/>
            <person name="Zhao H."/>
            <person name="Xu D."/>
            <person name="Zhang Y."/>
        </authorList>
    </citation>
    <scope>NUCLEOTIDE SEQUENCE [LARGE SCALE GENOMIC DNA]</scope>
    <source>
        <strain evidence="2">cv. Niubang</strain>
    </source>
</reference>
<keyword evidence="2" id="KW-1185">Reference proteome</keyword>
<gene>
    <name evidence="1" type="ORF">L6452_39267</name>
</gene>
<organism evidence="1 2">
    <name type="scientific">Arctium lappa</name>
    <name type="common">Greater burdock</name>
    <name type="synonym">Lappa major</name>
    <dbReference type="NCBI Taxonomy" id="4217"/>
    <lineage>
        <taxon>Eukaryota</taxon>
        <taxon>Viridiplantae</taxon>
        <taxon>Streptophyta</taxon>
        <taxon>Embryophyta</taxon>
        <taxon>Tracheophyta</taxon>
        <taxon>Spermatophyta</taxon>
        <taxon>Magnoliopsida</taxon>
        <taxon>eudicotyledons</taxon>
        <taxon>Gunneridae</taxon>
        <taxon>Pentapetalae</taxon>
        <taxon>asterids</taxon>
        <taxon>campanulids</taxon>
        <taxon>Asterales</taxon>
        <taxon>Asteraceae</taxon>
        <taxon>Carduoideae</taxon>
        <taxon>Cardueae</taxon>
        <taxon>Arctiinae</taxon>
        <taxon>Arctium</taxon>
    </lineage>
</organism>
<dbReference type="EMBL" id="CM042061">
    <property type="protein sequence ID" value="KAI3673151.1"/>
    <property type="molecule type" value="Genomic_DNA"/>
</dbReference>
<evidence type="ECO:0000313" key="2">
    <source>
        <dbReference type="Proteomes" id="UP001055879"/>
    </source>
</evidence>
<dbReference type="Proteomes" id="UP001055879">
    <property type="component" value="Linkage Group LG15"/>
</dbReference>
<reference evidence="2" key="1">
    <citation type="journal article" date="2022" name="Mol. Ecol. Resour.">
        <title>The genomes of chicory, endive, great burdock and yacon provide insights into Asteraceae palaeo-polyploidization history and plant inulin production.</title>
        <authorList>
            <person name="Fan W."/>
            <person name="Wang S."/>
            <person name="Wang H."/>
            <person name="Wang A."/>
            <person name="Jiang F."/>
            <person name="Liu H."/>
            <person name="Zhao H."/>
            <person name="Xu D."/>
            <person name="Zhang Y."/>
        </authorList>
    </citation>
    <scope>NUCLEOTIDE SEQUENCE [LARGE SCALE GENOMIC DNA]</scope>
    <source>
        <strain evidence="2">cv. Niubang</strain>
    </source>
</reference>